<evidence type="ECO:0000313" key="3">
    <source>
        <dbReference type="Proteomes" id="UP001164277"/>
    </source>
</evidence>
<dbReference type="KEGG" id="vg:80831548"/>
<dbReference type="Proteomes" id="UP001164277">
    <property type="component" value="Segment"/>
</dbReference>
<evidence type="ECO:0000313" key="2">
    <source>
        <dbReference type="EMBL" id="UTQ80238.1"/>
    </source>
</evidence>
<sequence length="76" mass="9032">MNWVMKDIVVPFVLMLLSVLVVIGLPTYFVYKYECKTFAELQQAEFKYTINGSCYIKSPSGEWITKDMWYFDKLTR</sequence>
<dbReference type="GeneID" id="80831548"/>
<proteinExistence type="predicted"/>
<protein>
    <submittedName>
        <fullName evidence="2">Uncharacterized protein</fullName>
    </submittedName>
</protein>
<keyword evidence="1" id="KW-0812">Transmembrane</keyword>
<dbReference type="EMBL" id="ON778463">
    <property type="protein sequence ID" value="UTQ80238.1"/>
    <property type="molecule type" value="Genomic_DNA"/>
</dbReference>
<feature type="transmembrane region" description="Helical" evidence="1">
    <location>
        <begin position="12"/>
        <end position="31"/>
    </location>
</feature>
<keyword evidence="1" id="KW-1133">Transmembrane helix</keyword>
<keyword evidence="3" id="KW-1185">Reference proteome</keyword>
<accession>A0A9X9IAA4</accession>
<dbReference type="RefSeq" id="YP_010844408.1">
    <property type="nucleotide sequence ID" value="NC_079175.1"/>
</dbReference>
<evidence type="ECO:0000256" key="1">
    <source>
        <dbReference type="SAM" id="Phobius"/>
    </source>
</evidence>
<organism evidence="2 3">
    <name type="scientific">Escherichia phage PO103-1</name>
    <dbReference type="NCBI Taxonomy" id="2961702"/>
    <lineage>
        <taxon>Viruses</taxon>
        <taxon>Duplodnaviria</taxon>
        <taxon>Heunggongvirae</taxon>
        <taxon>Uroviricota</taxon>
        <taxon>Caudoviricetes</taxon>
        <taxon>Chaseviridae</taxon>
        <taxon>Cleopatravirinae</taxon>
        <taxon>Carltongylesvirus</taxon>
        <taxon>Carltongylesvirus PO1031</taxon>
    </lineage>
</organism>
<keyword evidence="1" id="KW-0472">Membrane</keyword>
<name>A0A9X9IAA4_9CAUD</name>
<reference evidence="2" key="1">
    <citation type="submission" date="2022-06" db="EMBL/GenBank/DDBJ databases">
        <title>Isolation and characterization of Escherichia coli phage and its preliminary application.</title>
        <authorList>
            <person name="Sun X."/>
            <person name="Zhao C."/>
            <person name="Hu X."/>
            <person name="Xu S."/>
            <person name="Li X."/>
            <person name="Hu J."/>
            <person name="Zhang X."/>
        </authorList>
    </citation>
    <scope>NUCLEOTIDE SEQUENCE</scope>
</reference>